<evidence type="ECO:0000313" key="1">
    <source>
        <dbReference type="EMBL" id="ETV70996.1"/>
    </source>
</evidence>
<gene>
    <name evidence="1" type="ORF">H257_13726</name>
</gene>
<dbReference type="EMBL" id="KI913163">
    <property type="protein sequence ID" value="ETV70997.1"/>
    <property type="molecule type" value="Genomic_DNA"/>
</dbReference>
<name>W4FVL6_APHAT</name>
<dbReference type="VEuPathDB" id="FungiDB:H257_13726"/>
<organism evidence="1">
    <name type="scientific">Aphanomyces astaci</name>
    <name type="common">Crayfish plague agent</name>
    <dbReference type="NCBI Taxonomy" id="112090"/>
    <lineage>
        <taxon>Eukaryota</taxon>
        <taxon>Sar</taxon>
        <taxon>Stramenopiles</taxon>
        <taxon>Oomycota</taxon>
        <taxon>Saprolegniomycetes</taxon>
        <taxon>Saprolegniales</taxon>
        <taxon>Verrucalvaceae</taxon>
        <taxon>Aphanomyces</taxon>
    </lineage>
</organism>
<dbReference type="RefSeq" id="XP_009839659.1">
    <property type="nucleotide sequence ID" value="XM_009841357.1"/>
</dbReference>
<dbReference type="EMBL" id="KI913163">
    <property type="protein sequence ID" value="ETV70998.1"/>
    <property type="molecule type" value="Genomic_DNA"/>
</dbReference>
<proteinExistence type="predicted"/>
<dbReference type="GeneID" id="20815722"/>
<dbReference type="RefSeq" id="XP_009839660.1">
    <property type="nucleotide sequence ID" value="XM_009841358.1"/>
</dbReference>
<reference evidence="1" key="1">
    <citation type="submission" date="2013-12" db="EMBL/GenBank/DDBJ databases">
        <title>The Genome Sequence of Aphanomyces astaci APO3.</title>
        <authorList>
            <consortium name="The Broad Institute Genomics Platform"/>
            <person name="Russ C."/>
            <person name="Tyler B."/>
            <person name="van West P."/>
            <person name="Dieguez-Uribeondo J."/>
            <person name="Young S.K."/>
            <person name="Zeng Q."/>
            <person name="Gargeya S."/>
            <person name="Fitzgerald M."/>
            <person name="Abouelleil A."/>
            <person name="Alvarado L."/>
            <person name="Chapman S.B."/>
            <person name="Gainer-Dewar J."/>
            <person name="Goldberg J."/>
            <person name="Griggs A."/>
            <person name="Gujja S."/>
            <person name="Hansen M."/>
            <person name="Howarth C."/>
            <person name="Imamovic A."/>
            <person name="Ireland A."/>
            <person name="Larimer J."/>
            <person name="McCowan C."/>
            <person name="Murphy C."/>
            <person name="Pearson M."/>
            <person name="Poon T.W."/>
            <person name="Priest M."/>
            <person name="Roberts A."/>
            <person name="Saif S."/>
            <person name="Shea T."/>
            <person name="Sykes S."/>
            <person name="Wortman J."/>
            <person name="Nusbaum C."/>
            <person name="Birren B."/>
        </authorList>
    </citation>
    <scope>NUCLEOTIDE SEQUENCE [LARGE SCALE GENOMIC DNA]</scope>
    <source>
        <strain evidence="1">APO3</strain>
    </source>
</reference>
<dbReference type="AlphaFoldDB" id="W4FVL6"/>
<dbReference type="EMBL" id="KI913163">
    <property type="protein sequence ID" value="ETV70996.1"/>
    <property type="molecule type" value="Genomic_DNA"/>
</dbReference>
<accession>W4FVL6</accession>
<sequence length="192" mass="22316">MQQKQPHTSLSHATREWRRWNLPRVTALSQCETLCHAPPHLRRVPGIGELVGSYNGAGRHGGCGRSDRRHSPSLACDVPRYVFPWWMRRHRRPSAGIPWRATRNVHQHELGRQDQARFVSLSPALGVRLLWQPHARQFCPSSTQSARRRRKNRRHIPALLQPMPDVELHVVGETLHCPRWECTMSYEAFKLK</sequence>
<protein>
    <submittedName>
        <fullName evidence="1">Uncharacterized protein</fullName>
    </submittedName>
</protein>
<dbReference type="RefSeq" id="XP_009839661.1">
    <property type="nucleotide sequence ID" value="XM_009841359.1"/>
</dbReference>